<proteinExistence type="inferred from homology"/>
<dbReference type="InterPro" id="IPR013750">
    <property type="entry name" value="GHMP_kinase_C_dom"/>
</dbReference>
<evidence type="ECO:0000256" key="7">
    <source>
        <dbReference type="ARBA" id="ARBA00022697"/>
    </source>
</evidence>
<evidence type="ECO:0000256" key="9">
    <source>
        <dbReference type="ARBA" id="ARBA00022777"/>
    </source>
</evidence>
<dbReference type="Pfam" id="PF08544">
    <property type="entry name" value="GHMP_kinases_C"/>
    <property type="match status" value="1"/>
</dbReference>
<keyword evidence="6 13" id="KW-0808">Transferase</keyword>
<evidence type="ECO:0000256" key="3">
    <source>
        <dbReference type="ARBA" id="ARBA00012078"/>
    </source>
</evidence>
<evidence type="ECO:0000256" key="6">
    <source>
        <dbReference type="ARBA" id="ARBA00022679"/>
    </source>
</evidence>
<evidence type="ECO:0000313" key="16">
    <source>
        <dbReference type="EMBL" id="OUP54412.1"/>
    </source>
</evidence>
<dbReference type="UniPathway" id="UPA00050">
    <property type="reaction ID" value="UER00064"/>
</dbReference>
<dbReference type="PANTHER" id="PTHR20861">
    <property type="entry name" value="HOMOSERINE/4-DIPHOSPHOCYTIDYL-2-C-METHYL-D-ERYTHRITOL KINASE"/>
    <property type="match status" value="1"/>
</dbReference>
<dbReference type="SUPFAM" id="SSF54211">
    <property type="entry name" value="Ribosomal protein S5 domain 2-like"/>
    <property type="match status" value="1"/>
</dbReference>
<feature type="binding site" evidence="13">
    <location>
        <begin position="84"/>
        <end position="94"/>
    </location>
    <ligand>
        <name>ATP</name>
        <dbReference type="ChEBI" id="CHEBI:30616"/>
    </ligand>
</feature>
<comment type="function">
    <text evidence="12 13">Catalyzes the ATP-dependent phosphorylation of L-homoserine to L-homoserine phosphate.</text>
</comment>
<keyword evidence="7 13" id="KW-0791">Threonine biosynthesis</keyword>
<evidence type="ECO:0000313" key="17">
    <source>
        <dbReference type="Proteomes" id="UP000195897"/>
    </source>
</evidence>
<accession>A0A1Y4LJV7</accession>
<name>A0A1Y4LJV7_9FIRM</name>
<comment type="catalytic activity">
    <reaction evidence="11 13">
        <text>L-homoserine + ATP = O-phospho-L-homoserine + ADP + H(+)</text>
        <dbReference type="Rhea" id="RHEA:13985"/>
        <dbReference type="ChEBI" id="CHEBI:15378"/>
        <dbReference type="ChEBI" id="CHEBI:30616"/>
        <dbReference type="ChEBI" id="CHEBI:57476"/>
        <dbReference type="ChEBI" id="CHEBI:57590"/>
        <dbReference type="ChEBI" id="CHEBI:456216"/>
        <dbReference type="EC" id="2.7.1.39"/>
    </reaction>
</comment>
<feature type="domain" description="GHMP kinase N-terminal" evidence="14">
    <location>
        <begin position="55"/>
        <end position="137"/>
    </location>
</feature>
<dbReference type="GO" id="GO:0009088">
    <property type="term" value="P:threonine biosynthetic process"/>
    <property type="evidence" value="ECO:0007669"/>
    <property type="project" value="UniProtKB-UniRule"/>
</dbReference>
<protein>
    <recommendedName>
        <fullName evidence="4 13">Homoserine kinase</fullName>
        <shortName evidence="13">HK</shortName>
        <shortName evidence="13">HSK</shortName>
        <ecNumber evidence="3 13">2.7.1.39</ecNumber>
    </recommendedName>
</protein>
<dbReference type="PRINTS" id="PR00958">
    <property type="entry name" value="HOMSERKINASE"/>
</dbReference>
<organism evidence="16 17">
    <name type="scientific">Butyricicoccus pullicaecorum</name>
    <dbReference type="NCBI Taxonomy" id="501571"/>
    <lineage>
        <taxon>Bacteria</taxon>
        <taxon>Bacillati</taxon>
        <taxon>Bacillota</taxon>
        <taxon>Clostridia</taxon>
        <taxon>Eubacteriales</taxon>
        <taxon>Butyricicoccaceae</taxon>
        <taxon>Butyricicoccus</taxon>
    </lineage>
</organism>
<evidence type="ECO:0000259" key="15">
    <source>
        <dbReference type="Pfam" id="PF08544"/>
    </source>
</evidence>
<evidence type="ECO:0000256" key="8">
    <source>
        <dbReference type="ARBA" id="ARBA00022741"/>
    </source>
</evidence>
<dbReference type="AlphaFoldDB" id="A0A1Y4LJV7"/>
<dbReference type="InterPro" id="IPR006203">
    <property type="entry name" value="GHMP_knse_ATP-bd_CS"/>
</dbReference>
<evidence type="ECO:0000256" key="4">
    <source>
        <dbReference type="ARBA" id="ARBA00017858"/>
    </source>
</evidence>
<sequence length="297" mass="31455">MGVTVKVPATSANMGSGYDSIGIALDLYNVITMEESDHIDITDVRGDDIPKDENNLIYQCAKKVYDICGKPLSGLKIVEDCAIPQTRGLGSSSACTVAGILGANALLGDPLSQENIIDLAASIEGHPDNSTPAILGGFCVALLEYGKVWSVRVPMNGTVDFITFIPDFELSTEKARAALPQKVAHHDAVFNLARAALLAGSLTTGKLENVGVAVGDCLHQPYRFDLIPGGRDVVHAAKCMGALGAFISGAGPSIIAVVDSADKTYLSRAQMYCEQNFPHWTPIRLTCDEVGATVTRF</sequence>
<dbReference type="GO" id="GO:0005524">
    <property type="term" value="F:ATP binding"/>
    <property type="evidence" value="ECO:0007669"/>
    <property type="project" value="UniProtKB-UniRule"/>
</dbReference>
<dbReference type="InterPro" id="IPR014721">
    <property type="entry name" value="Ribsml_uS5_D2-typ_fold_subgr"/>
</dbReference>
<evidence type="ECO:0000256" key="11">
    <source>
        <dbReference type="ARBA" id="ARBA00049375"/>
    </source>
</evidence>
<dbReference type="PANTHER" id="PTHR20861:SF1">
    <property type="entry name" value="HOMOSERINE KINASE"/>
    <property type="match status" value="1"/>
</dbReference>
<dbReference type="GO" id="GO:0004413">
    <property type="term" value="F:homoserine kinase activity"/>
    <property type="evidence" value="ECO:0007669"/>
    <property type="project" value="UniProtKB-UniRule"/>
</dbReference>
<evidence type="ECO:0000256" key="2">
    <source>
        <dbReference type="ARBA" id="ARBA00007370"/>
    </source>
</evidence>
<evidence type="ECO:0000256" key="12">
    <source>
        <dbReference type="ARBA" id="ARBA00049954"/>
    </source>
</evidence>
<dbReference type="Pfam" id="PF00288">
    <property type="entry name" value="GHMP_kinases_N"/>
    <property type="match status" value="1"/>
</dbReference>
<dbReference type="InterPro" id="IPR020568">
    <property type="entry name" value="Ribosomal_Su5_D2-typ_SF"/>
</dbReference>
<dbReference type="HAMAP" id="MF_00384">
    <property type="entry name" value="Homoser_kinase"/>
    <property type="match status" value="1"/>
</dbReference>
<dbReference type="PIRSF" id="PIRSF000676">
    <property type="entry name" value="Homoser_kin"/>
    <property type="match status" value="1"/>
</dbReference>
<dbReference type="NCBIfam" id="TIGR00191">
    <property type="entry name" value="thrB"/>
    <property type="match status" value="1"/>
</dbReference>
<keyword evidence="10 13" id="KW-0067">ATP-binding</keyword>
<dbReference type="EC" id="2.7.1.39" evidence="3 13"/>
<dbReference type="InterPro" id="IPR036554">
    <property type="entry name" value="GHMP_kinase_C_sf"/>
</dbReference>
<evidence type="ECO:0000259" key="14">
    <source>
        <dbReference type="Pfam" id="PF00288"/>
    </source>
</evidence>
<keyword evidence="8 13" id="KW-0547">Nucleotide-binding</keyword>
<dbReference type="Gene3D" id="3.30.230.10">
    <property type="match status" value="1"/>
</dbReference>
<evidence type="ECO:0000256" key="1">
    <source>
        <dbReference type="ARBA" id="ARBA00005015"/>
    </source>
</evidence>
<dbReference type="RefSeq" id="WP_087369799.1">
    <property type="nucleotide sequence ID" value="NZ_JBKTCX010000024.1"/>
</dbReference>
<dbReference type="InterPro" id="IPR000870">
    <property type="entry name" value="Homoserine_kinase"/>
</dbReference>
<gene>
    <name evidence="13" type="primary">thrB</name>
    <name evidence="16" type="ORF">B5F17_00505</name>
</gene>
<comment type="subcellular location">
    <subcellularLocation>
        <location evidence="13">Cytoplasm</location>
    </subcellularLocation>
</comment>
<comment type="pathway">
    <text evidence="1 13">Amino-acid biosynthesis; L-threonine biosynthesis; L-threonine from L-aspartate: step 4/5.</text>
</comment>
<comment type="caution">
    <text evidence="16">The sequence shown here is derived from an EMBL/GenBank/DDBJ whole genome shotgun (WGS) entry which is preliminary data.</text>
</comment>
<comment type="similarity">
    <text evidence="2 13">Belongs to the GHMP kinase family. Homoserine kinase subfamily.</text>
</comment>
<evidence type="ECO:0000256" key="13">
    <source>
        <dbReference type="HAMAP-Rule" id="MF_00384"/>
    </source>
</evidence>
<keyword evidence="5 13" id="KW-0028">Amino-acid biosynthesis</keyword>
<dbReference type="SUPFAM" id="SSF55060">
    <property type="entry name" value="GHMP Kinase, C-terminal domain"/>
    <property type="match status" value="1"/>
</dbReference>
<dbReference type="Proteomes" id="UP000195897">
    <property type="component" value="Unassembled WGS sequence"/>
</dbReference>
<evidence type="ECO:0000256" key="10">
    <source>
        <dbReference type="ARBA" id="ARBA00022840"/>
    </source>
</evidence>
<keyword evidence="9 13" id="KW-0418">Kinase</keyword>
<dbReference type="GO" id="GO:0005737">
    <property type="term" value="C:cytoplasm"/>
    <property type="evidence" value="ECO:0007669"/>
    <property type="project" value="UniProtKB-SubCell"/>
</dbReference>
<feature type="domain" description="GHMP kinase C-terminal" evidence="15">
    <location>
        <begin position="205"/>
        <end position="262"/>
    </location>
</feature>
<reference evidence="17" key="1">
    <citation type="submission" date="2017-04" db="EMBL/GenBank/DDBJ databases">
        <title>Function of individual gut microbiota members based on whole genome sequencing of pure cultures obtained from chicken caecum.</title>
        <authorList>
            <person name="Medvecky M."/>
            <person name="Cejkova D."/>
            <person name="Polansky O."/>
            <person name="Karasova D."/>
            <person name="Kubasova T."/>
            <person name="Cizek A."/>
            <person name="Rychlik I."/>
        </authorList>
    </citation>
    <scope>NUCLEOTIDE SEQUENCE [LARGE SCALE GENOMIC DNA]</scope>
    <source>
        <strain evidence="17">An180</strain>
    </source>
</reference>
<dbReference type="EMBL" id="NFKK01000001">
    <property type="protein sequence ID" value="OUP54412.1"/>
    <property type="molecule type" value="Genomic_DNA"/>
</dbReference>
<keyword evidence="13" id="KW-0963">Cytoplasm</keyword>
<dbReference type="Gene3D" id="3.30.70.890">
    <property type="entry name" value="GHMP kinase, C-terminal domain"/>
    <property type="match status" value="1"/>
</dbReference>
<dbReference type="PROSITE" id="PS00627">
    <property type="entry name" value="GHMP_KINASES_ATP"/>
    <property type="match status" value="1"/>
</dbReference>
<evidence type="ECO:0000256" key="5">
    <source>
        <dbReference type="ARBA" id="ARBA00022605"/>
    </source>
</evidence>
<dbReference type="InterPro" id="IPR006204">
    <property type="entry name" value="GHMP_kinase_N_dom"/>
</dbReference>